<comment type="caution">
    <text evidence="4">The sequence shown here is derived from an EMBL/GenBank/DDBJ whole genome shotgun (WGS) entry which is preliminary data.</text>
</comment>
<name>A0A939B6T2_9BACT</name>
<reference evidence="4" key="2">
    <citation type="journal article" date="2021" name="Sci. Rep.">
        <title>The distribution of antibiotic resistance genes in chicken gut microbiota commensals.</title>
        <authorList>
            <person name="Juricova H."/>
            <person name="Matiasovicova J."/>
            <person name="Kubasova T."/>
            <person name="Cejkova D."/>
            <person name="Rychlik I."/>
        </authorList>
    </citation>
    <scope>NUCLEOTIDE SEQUENCE</scope>
    <source>
        <strain evidence="4">An824</strain>
    </source>
</reference>
<evidence type="ECO:0000313" key="5">
    <source>
        <dbReference type="Proteomes" id="UP000706891"/>
    </source>
</evidence>
<organism evidence="4 5">
    <name type="scientific">Marseilla massiliensis</name>
    <dbReference type="NCBI Taxonomy" id="1841864"/>
    <lineage>
        <taxon>Bacteria</taxon>
        <taxon>Pseudomonadati</taxon>
        <taxon>Bacteroidota</taxon>
        <taxon>Bacteroidia</taxon>
        <taxon>Bacteroidales</taxon>
        <taxon>Prevotellaceae</taxon>
        <taxon>Marseilla</taxon>
    </lineage>
</organism>
<sequence length="334" mass="37858">MDNKDRHDDIDALIAKYLSDELDETSFNTLKEWTYRSVSNREYVRARVEEWFSAGVAADSYKYDAESAYRRFRLRIEGAEANMRKRRTRRVIRIAAAIVAAVLLPLAGYLYGTGRDYSRHAMISIETSAGAPSAATLPDGTKVWLNAMSRLEYPQDFGINGRNITLKGEACFDVSHDEKKPFIVHTDDVSLTVLGTKFTFSNYADDDNVTVDLIRGKVSLSATASEQSMYLAANERMTMDKRTGKMKKSRINAAGSDSWTHGEIIFEDTPLDEIAKAVSRRYGVEIKVADSTGKKRFYGAFDTRRRTAEDILEAISKTRRVKYTYKNGKYILYN</sequence>
<dbReference type="AlphaFoldDB" id="A0A939B6T2"/>
<dbReference type="PIRSF" id="PIRSF018266">
    <property type="entry name" value="FecR"/>
    <property type="match status" value="1"/>
</dbReference>
<dbReference type="Pfam" id="PF04773">
    <property type="entry name" value="FecR"/>
    <property type="match status" value="1"/>
</dbReference>
<dbReference type="PANTHER" id="PTHR30273:SF2">
    <property type="entry name" value="PROTEIN FECR"/>
    <property type="match status" value="1"/>
</dbReference>
<feature type="transmembrane region" description="Helical" evidence="1">
    <location>
        <begin position="91"/>
        <end position="112"/>
    </location>
</feature>
<dbReference type="EMBL" id="JACJJG010000011">
    <property type="protein sequence ID" value="MBM6673046.1"/>
    <property type="molecule type" value="Genomic_DNA"/>
</dbReference>
<reference evidence="4" key="1">
    <citation type="submission" date="2020-08" db="EMBL/GenBank/DDBJ databases">
        <authorList>
            <person name="Cejkova D."/>
            <person name="Kubasova T."/>
            <person name="Jahodarova E."/>
            <person name="Rychlik I."/>
        </authorList>
    </citation>
    <scope>NUCLEOTIDE SEQUENCE</scope>
    <source>
        <strain evidence="4">An824</strain>
    </source>
</reference>
<dbReference type="Gene3D" id="3.55.50.30">
    <property type="match status" value="1"/>
</dbReference>
<protein>
    <submittedName>
        <fullName evidence="4">FecR domain-containing protein</fullName>
    </submittedName>
</protein>
<dbReference type="InterPro" id="IPR032508">
    <property type="entry name" value="FecR_C"/>
</dbReference>
<dbReference type="Gene3D" id="2.60.120.1440">
    <property type="match status" value="1"/>
</dbReference>
<dbReference type="InterPro" id="IPR006860">
    <property type="entry name" value="FecR"/>
</dbReference>
<feature type="domain" description="Protein FecR C-terminal" evidence="3">
    <location>
        <begin position="264"/>
        <end position="331"/>
    </location>
</feature>
<dbReference type="FunFam" id="2.60.120.1440:FF:000001">
    <property type="entry name" value="Putative anti-sigma factor"/>
    <property type="match status" value="1"/>
</dbReference>
<dbReference type="GO" id="GO:0016989">
    <property type="term" value="F:sigma factor antagonist activity"/>
    <property type="evidence" value="ECO:0007669"/>
    <property type="project" value="TreeGrafter"/>
</dbReference>
<feature type="domain" description="FecR protein" evidence="2">
    <location>
        <begin position="125"/>
        <end position="218"/>
    </location>
</feature>
<accession>A0A939B6T2</accession>
<proteinExistence type="predicted"/>
<dbReference type="Pfam" id="PF16344">
    <property type="entry name" value="FecR_C"/>
    <property type="match status" value="1"/>
</dbReference>
<dbReference type="PANTHER" id="PTHR30273">
    <property type="entry name" value="PERIPLASMIC SIGNAL SENSOR AND SIGMA FACTOR ACTIVATOR FECR-RELATED"/>
    <property type="match status" value="1"/>
</dbReference>
<dbReference type="Proteomes" id="UP000706891">
    <property type="component" value="Unassembled WGS sequence"/>
</dbReference>
<keyword evidence="5" id="KW-1185">Reference proteome</keyword>
<gene>
    <name evidence="4" type="ORF">H6A34_04045</name>
</gene>
<evidence type="ECO:0000256" key="1">
    <source>
        <dbReference type="SAM" id="Phobius"/>
    </source>
</evidence>
<keyword evidence="1" id="KW-0812">Transmembrane</keyword>
<dbReference type="InterPro" id="IPR012373">
    <property type="entry name" value="Ferrdict_sens_TM"/>
</dbReference>
<keyword evidence="1" id="KW-0472">Membrane</keyword>
<keyword evidence="1" id="KW-1133">Transmembrane helix</keyword>
<evidence type="ECO:0000313" key="4">
    <source>
        <dbReference type="EMBL" id="MBM6673046.1"/>
    </source>
</evidence>
<evidence type="ECO:0000259" key="3">
    <source>
        <dbReference type="Pfam" id="PF16344"/>
    </source>
</evidence>
<evidence type="ECO:0000259" key="2">
    <source>
        <dbReference type="Pfam" id="PF04773"/>
    </source>
</evidence>
<dbReference type="RefSeq" id="WP_205103621.1">
    <property type="nucleotide sequence ID" value="NZ_JACJJG010000011.1"/>
</dbReference>